<protein>
    <recommendedName>
        <fullName evidence="5">Cytochrome c domain-containing protein</fullName>
    </recommendedName>
</protein>
<evidence type="ECO:0000256" key="2">
    <source>
        <dbReference type="SAM" id="SignalP"/>
    </source>
</evidence>
<sequence length="698" mass="75527">MKRRILIPTLIFLAVLTLAASSASSSSRTHGLPAGTEGQTLVSGNYCISCHLADDQRLTTVTEWKGGIGREVNSPCPAATVIHEELYYTERLLLMIDRAQEAVGTLPKKTQSRLDNYTQRYSRMLDTPVTSLDAFVSEAQTTRYQMNKAYAVLNQMAEAAKQRTVLLYAAIVTLILLGSLAWGLYNTHAVRAGTVSKSWATFWRVVLVLAVLIFFALPIFRIPEVEVMETTEEQQDAQATLDVAQRAANAADRAQARAWMLARVGTAWSQLDTAEAETLLEESLLALEIARKNGTALWGQSLMVQEATAGQKVEMEAADLIAADLNAARGRTWALPLIALEWNEIDLGRAVSILNAEQENLESQQGLYRDLQLRGLALAWAKVDSARAAPTAAQIDDPALRTWTYRELAALTNNQTLFGHAAEAAREIEDPVQRAYSLREIGLASGQNALFDEALAALNSVKGAALAYALSDLAVSSGDTTLIEKIDLAYPDARVSALLRLGEYSSALETAADIADPYEQARAQATIAVAWKNADVAVRAAKSLYRDLALRDVIRKTGDAALVDSISSTYYKVQALTALDEYEAASQMAGNLGDSYPLVELALAMADQDPQAALALIDEMSREADKAIVLRAVTAASHDKELIERAQGMALAARVRGDSLAPIQALLDLADALWALDTTSAEAVLVQACEATQLISTK</sequence>
<accession>A0A8J6NRP1</accession>
<feature type="transmembrane region" description="Helical" evidence="1">
    <location>
        <begin position="201"/>
        <end position="220"/>
    </location>
</feature>
<dbReference type="Proteomes" id="UP000614469">
    <property type="component" value="Unassembled WGS sequence"/>
</dbReference>
<evidence type="ECO:0000313" key="4">
    <source>
        <dbReference type="Proteomes" id="UP000614469"/>
    </source>
</evidence>
<comment type="caution">
    <text evidence="3">The sequence shown here is derived from an EMBL/GenBank/DDBJ whole genome shotgun (WGS) entry which is preliminary data.</text>
</comment>
<dbReference type="AlphaFoldDB" id="A0A8J6NRP1"/>
<keyword evidence="1" id="KW-0812">Transmembrane</keyword>
<evidence type="ECO:0000256" key="1">
    <source>
        <dbReference type="SAM" id="Phobius"/>
    </source>
</evidence>
<evidence type="ECO:0008006" key="5">
    <source>
        <dbReference type="Google" id="ProtNLM"/>
    </source>
</evidence>
<keyword evidence="2" id="KW-0732">Signal</keyword>
<keyword evidence="1" id="KW-0472">Membrane</keyword>
<reference evidence="3 4" key="1">
    <citation type="submission" date="2020-08" db="EMBL/GenBank/DDBJ databases">
        <title>Bridging the membrane lipid divide: bacteria of the FCB group superphylum have the potential to synthesize archaeal ether lipids.</title>
        <authorList>
            <person name="Villanueva L."/>
            <person name="Von Meijenfeldt F.A.B."/>
            <person name="Westbye A.B."/>
            <person name="Yadav S."/>
            <person name="Hopmans E.C."/>
            <person name="Dutilh B.E."/>
            <person name="Sinninghe Damste J.S."/>
        </authorList>
    </citation>
    <scope>NUCLEOTIDE SEQUENCE [LARGE SCALE GENOMIC DNA]</scope>
    <source>
        <strain evidence="3">NIOZ-UU36</strain>
    </source>
</reference>
<feature type="signal peptide" evidence="2">
    <location>
        <begin position="1"/>
        <end position="19"/>
    </location>
</feature>
<evidence type="ECO:0000313" key="3">
    <source>
        <dbReference type="EMBL" id="MBC8336724.1"/>
    </source>
</evidence>
<organism evidence="3 4">
    <name type="scientific">Candidatus Desulfolinea nitratireducens</name>
    <dbReference type="NCBI Taxonomy" id="2841698"/>
    <lineage>
        <taxon>Bacteria</taxon>
        <taxon>Bacillati</taxon>
        <taxon>Chloroflexota</taxon>
        <taxon>Anaerolineae</taxon>
        <taxon>Anaerolineales</taxon>
        <taxon>Anaerolineales incertae sedis</taxon>
        <taxon>Candidatus Desulfolinea</taxon>
    </lineage>
</organism>
<feature type="chain" id="PRO_5035252834" description="Cytochrome c domain-containing protein" evidence="2">
    <location>
        <begin position="20"/>
        <end position="698"/>
    </location>
</feature>
<feature type="transmembrane region" description="Helical" evidence="1">
    <location>
        <begin position="165"/>
        <end position="185"/>
    </location>
</feature>
<name>A0A8J6NRP1_9CHLR</name>
<gene>
    <name evidence="3" type="ORF">H8E29_15790</name>
</gene>
<proteinExistence type="predicted"/>
<keyword evidence="1" id="KW-1133">Transmembrane helix</keyword>
<dbReference type="EMBL" id="JACNJN010000187">
    <property type="protein sequence ID" value="MBC8336724.1"/>
    <property type="molecule type" value="Genomic_DNA"/>
</dbReference>